<proteinExistence type="predicted"/>
<gene>
    <name evidence="2" type="ORF">FE257_004620</name>
</gene>
<evidence type="ECO:0000313" key="2">
    <source>
        <dbReference type="EMBL" id="KAF9894996.1"/>
    </source>
</evidence>
<reference evidence="2" key="2">
    <citation type="submission" date="2020-02" db="EMBL/GenBank/DDBJ databases">
        <authorList>
            <person name="Gilchrist C.L.M."/>
            <person name="Chooi Y.-H."/>
        </authorList>
    </citation>
    <scope>NUCLEOTIDE SEQUENCE</scope>
    <source>
        <strain evidence="2">MST-FP2251</strain>
    </source>
</reference>
<dbReference type="InterPro" id="IPR001029">
    <property type="entry name" value="Flagellin_N"/>
</dbReference>
<dbReference type="GO" id="GO:0005198">
    <property type="term" value="F:structural molecule activity"/>
    <property type="evidence" value="ECO:0007669"/>
    <property type="project" value="InterPro"/>
</dbReference>
<name>A0AAD4CYU4_ASPNN</name>
<dbReference type="PANTHER" id="PTHR42792">
    <property type="entry name" value="FLAGELLIN"/>
    <property type="match status" value="1"/>
</dbReference>
<organism evidence="2 3">
    <name type="scientific">Aspergillus nanangensis</name>
    <dbReference type="NCBI Taxonomy" id="2582783"/>
    <lineage>
        <taxon>Eukaryota</taxon>
        <taxon>Fungi</taxon>
        <taxon>Dikarya</taxon>
        <taxon>Ascomycota</taxon>
        <taxon>Pezizomycotina</taxon>
        <taxon>Eurotiomycetes</taxon>
        <taxon>Eurotiomycetidae</taxon>
        <taxon>Eurotiales</taxon>
        <taxon>Aspergillaceae</taxon>
        <taxon>Aspergillus</taxon>
        <taxon>Aspergillus subgen. Circumdati</taxon>
    </lineage>
</organism>
<reference evidence="2" key="1">
    <citation type="journal article" date="2019" name="Beilstein J. Org. Chem.">
        <title>Nanangenines: drimane sesquiterpenoids as the dominant metabolite cohort of a novel Australian fungus, Aspergillus nanangensis.</title>
        <authorList>
            <person name="Lacey H.J."/>
            <person name="Gilchrist C.L.M."/>
            <person name="Crombie A."/>
            <person name="Kalaitzis J.A."/>
            <person name="Vuong D."/>
            <person name="Rutledge P.J."/>
            <person name="Turner P."/>
            <person name="Pitt J.I."/>
            <person name="Lacey E."/>
            <person name="Chooi Y.H."/>
            <person name="Piggott A.M."/>
        </authorList>
    </citation>
    <scope>NUCLEOTIDE SEQUENCE</scope>
    <source>
        <strain evidence="2">MST-FP2251</strain>
    </source>
</reference>
<dbReference type="Pfam" id="PF00669">
    <property type="entry name" value="Flagellin_N"/>
    <property type="match status" value="1"/>
</dbReference>
<comment type="caution">
    <text evidence="2">The sequence shown here is derived from an EMBL/GenBank/DDBJ whole genome shotgun (WGS) entry which is preliminary data.</text>
</comment>
<feature type="domain" description="Flagellin N-terminal" evidence="1">
    <location>
        <begin position="1"/>
        <end position="88"/>
    </location>
</feature>
<dbReference type="AlphaFoldDB" id="A0AAD4CYU4"/>
<evidence type="ECO:0000259" key="1">
    <source>
        <dbReference type="Pfam" id="PF00669"/>
    </source>
</evidence>
<protein>
    <recommendedName>
        <fullName evidence="1">Flagellin N-terminal domain-containing protein</fullName>
    </recommendedName>
</protein>
<dbReference type="Proteomes" id="UP001194746">
    <property type="component" value="Unassembled WGS sequence"/>
</dbReference>
<dbReference type="PANTHER" id="PTHR42792:SF2">
    <property type="entry name" value="FLAGELLIN"/>
    <property type="match status" value="1"/>
</dbReference>
<sequence>MTSQINGLQQAAANAEAADNLAQTVEGHLENITNKVTRTRSLMSQAANDMMTGLDLQKIQLEIDELAHDIKKESSHASYDGNRLFDSSGENNSDFRFQIGGAQTGAVQIPLDATVMNERLGSLRVADAAGVSHQLDGVDQVLDSLNSARAILGDQQNSLHTIR</sequence>
<keyword evidence="3" id="KW-1185">Reference proteome</keyword>
<dbReference type="InterPro" id="IPR001492">
    <property type="entry name" value="Flagellin"/>
</dbReference>
<dbReference type="SUPFAM" id="SSF64518">
    <property type="entry name" value="Phase 1 flagellin"/>
    <property type="match status" value="1"/>
</dbReference>
<accession>A0AAD4CYU4</accession>
<evidence type="ECO:0000313" key="3">
    <source>
        <dbReference type="Proteomes" id="UP001194746"/>
    </source>
</evidence>
<dbReference type="EMBL" id="VCAU01000002">
    <property type="protein sequence ID" value="KAF9894996.1"/>
    <property type="molecule type" value="Genomic_DNA"/>
</dbReference>
<dbReference type="Gene3D" id="1.20.1330.10">
    <property type="entry name" value="f41 fragment of flagellin, N-terminal domain"/>
    <property type="match status" value="1"/>
</dbReference>